<dbReference type="InterPro" id="IPR029060">
    <property type="entry name" value="PIN-like_dom_sf"/>
</dbReference>
<organism evidence="2 3">
    <name type="scientific">Mycena metata</name>
    <dbReference type="NCBI Taxonomy" id="1033252"/>
    <lineage>
        <taxon>Eukaryota</taxon>
        <taxon>Fungi</taxon>
        <taxon>Dikarya</taxon>
        <taxon>Basidiomycota</taxon>
        <taxon>Agaricomycotina</taxon>
        <taxon>Agaricomycetes</taxon>
        <taxon>Agaricomycetidae</taxon>
        <taxon>Agaricales</taxon>
        <taxon>Marasmiineae</taxon>
        <taxon>Mycenaceae</taxon>
        <taxon>Mycena</taxon>
    </lineage>
</organism>
<name>A0AAD7J6Z1_9AGAR</name>
<dbReference type="Proteomes" id="UP001215598">
    <property type="component" value="Unassembled WGS sequence"/>
</dbReference>
<accession>A0AAD7J6Z1</accession>
<dbReference type="EMBL" id="JARKIB010000045">
    <property type="protein sequence ID" value="KAJ7756995.1"/>
    <property type="molecule type" value="Genomic_DNA"/>
</dbReference>
<dbReference type="InterPro" id="IPR036279">
    <property type="entry name" value="5-3_exonuclease_C_sf"/>
</dbReference>
<dbReference type="PRINTS" id="PR00853">
    <property type="entry name" value="XPGRADSUPER"/>
</dbReference>
<evidence type="ECO:0000313" key="3">
    <source>
        <dbReference type="Proteomes" id="UP001215598"/>
    </source>
</evidence>
<dbReference type="CDD" id="cd09870">
    <property type="entry name" value="PIN_YEN1"/>
    <property type="match status" value="1"/>
</dbReference>
<reference evidence="2" key="1">
    <citation type="submission" date="2023-03" db="EMBL/GenBank/DDBJ databases">
        <title>Massive genome expansion in bonnet fungi (Mycena s.s.) driven by repeated elements and novel gene families across ecological guilds.</title>
        <authorList>
            <consortium name="Lawrence Berkeley National Laboratory"/>
            <person name="Harder C.B."/>
            <person name="Miyauchi S."/>
            <person name="Viragh M."/>
            <person name="Kuo A."/>
            <person name="Thoen E."/>
            <person name="Andreopoulos B."/>
            <person name="Lu D."/>
            <person name="Skrede I."/>
            <person name="Drula E."/>
            <person name="Henrissat B."/>
            <person name="Morin E."/>
            <person name="Kohler A."/>
            <person name="Barry K."/>
            <person name="LaButti K."/>
            <person name="Morin E."/>
            <person name="Salamov A."/>
            <person name="Lipzen A."/>
            <person name="Mereny Z."/>
            <person name="Hegedus B."/>
            <person name="Baldrian P."/>
            <person name="Stursova M."/>
            <person name="Weitz H."/>
            <person name="Taylor A."/>
            <person name="Grigoriev I.V."/>
            <person name="Nagy L.G."/>
            <person name="Martin F."/>
            <person name="Kauserud H."/>
        </authorList>
    </citation>
    <scope>NUCLEOTIDE SEQUENCE</scope>
    <source>
        <strain evidence="2">CBHHK182m</strain>
    </source>
</reference>
<dbReference type="GO" id="GO:0017108">
    <property type="term" value="F:5'-flap endonuclease activity"/>
    <property type="evidence" value="ECO:0007669"/>
    <property type="project" value="TreeGrafter"/>
</dbReference>
<gene>
    <name evidence="2" type="ORF">B0H16DRAFT_1314661</name>
</gene>
<dbReference type="SUPFAM" id="SSF47807">
    <property type="entry name" value="5' to 3' exonuclease, C-terminal subdomain"/>
    <property type="match status" value="1"/>
</dbReference>
<dbReference type="InterPro" id="IPR006086">
    <property type="entry name" value="XPG-I_dom"/>
</dbReference>
<protein>
    <submittedName>
        <fullName evidence="2">PIN domain-like protein</fullName>
    </submittedName>
</protein>
<dbReference type="SMART" id="SM00484">
    <property type="entry name" value="XPGI"/>
    <property type="match status" value="1"/>
</dbReference>
<dbReference type="Pfam" id="PF00867">
    <property type="entry name" value="XPG_I"/>
    <property type="match status" value="1"/>
</dbReference>
<proteinExistence type="predicted"/>
<dbReference type="AlphaFoldDB" id="A0AAD7J6Z1"/>
<dbReference type="GO" id="GO:0006281">
    <property type="term" value="P:DNA repair"/>
    <property type="evidence" value="ECO:0007669"/>
    <property type="project" value="UniProtKB-ARBA"/>
</dbReference>
<dbReference type="InterPro" id="IPR006084">
    <property type="entry name" value="XPG/Rad2"/>
</dbReference>
<dbReference type="PANTHER" id="PTHR11081">
    <property type="entry name" value="FLAP ENDONUCLEASE FAMILY MEMBER"/>
    <property type="match status" value="1"/>
</dbReference>
<keyword evidence="3" id="KW-1185">Reference proteome</keyword>
<comment type="caution">
    <text evidence="2">The sequence shown here is derived from an EMBL/GenBank/DDBJ whole genome shotgun (WGS) entry which is preliminary data.</text>
</comment>
<dbReference type="Gene3D" id="3.40.50.1010">
    <property type="entry name" value="5'-nuclease"/>
    <property type="match status" value="2"/>
</dbReference>
<dbReference type="PANTHER" id="PTHR11081:SF75">
    <property type="entry name" value="ENDONUCLEASE, PUTATIVE (AFU_ORTHOLOGUE AFUA_3G13260)-RELATED"/>
    <property type="match status" value="1"/>
</dbReference>
<evidence type="ECO:0000259" key="1">
    <source>
        <dbReference type="SMART" id="SM00484"/>
    </source>
</evidence>
<evidence type="ECO:0000313" key="2">
    <source>
        <dbReference type="EMBL" id="KAJ7756995.1"/>
    </source>
</evidence>
<sequence>MLIARHWQLLATIIERRSLLNLATNEGFITNNRGLRTLIVGIDIRQNLSLTFVVINACLRARHGNQDLALQTFWFKLCNLLAAPLTPLFMFDGDGRPDYKRGNQRTGDIPAALTAQFKKLITAFGFHFHVAPGEAEAELAHLNKLGFIDVVITEDSDAIVFGAPCVMRLTGPYVTDATQIYRANAIAAAPLSLDEDGLLLFVLLVGGDYDPGIPNCGPKIAHALGRCGFGRKLRQVISGSRQGIEGRLNIWRAALRSELRTNTSGILDKRHPNVADSIPDDFPNLGIIELYTDPLTSWSSRFTGIPPDTSLWVPREPVVNQVYDFCITYFGWQDVIMDRLKANLWPGVSLQMISSVRGSILPSTRLSDRS</sequence>
<dbReference type="SUPFAM" id="SSF88723">
    <property type="entry name" value="PIN domain-like"/>
    <property type="match status" value="1"/>
</dbReference>
<feature type="domain" description="XPG-I" evidence="1">
    <location>
        <begin position="122"/>
        <end position="193"/>
    </location>
</feature>